<keyword evidence="9" id="KW-1185">Reference proteome</keyword>
<evidence type="ECO:0000256" key="6">
    <source>
        <dbReference type="SAM" id="MobiDB-lite"/>
    </source>
</evidence>
<dbReference type="GO" id="GO:0005886">
    <property type="term" value="C:plasma membrane"/>
    <property type="evidence" value="ECO:0007669"/>
    <property type="project" value="TreeGrafter"/>
</dbReference>
<name>A0A6A5UXC5_9PLEO</name>
<keyword evidence="5 7" id="KW-0472">Membrane</keyword>
<organism evidence="8 9">
    <name type="scientific">Bimuria novae-zelandiae CBS 107.79</name>
    <dbReference type="NCBI Taxonomy" id="1447943"/>
    <lineage>
        <taxon>Eukaryota</taxon>
        <taxon>Fungi</taxon>
        <taxon>Dikarya</taxon>
        <taxon>Ascomycota</taxon>
        <taxon>Pezizomycotina</taxon>
        <taxon>Dothideomycetes</taxon>
        <taxon>Pleosporomycetidae</taxon>
        <taxon>Pleosporales</taxon>
        <taxon>Massarineae</taxon>
        <taxon>Didymosphaeriaceae</taxon>
        <taxon>Bimuria</taxon>
    </lineage>
</organism>
<dbReference type="InterPro" id="IPR001248">
    <property type="entry name" value="Pur-cyt_permease"/>
</dbReference>
<evidence type="ECO:0000256" key="3">
    <source>
        <dbReference type="ARBA" id="ARBA00022692"/>
    </source>
</evidence>
<feature type="compositionally biased region" description="Polar residues" evidence="6">
    <location>
        <begin position="553"/>
        <end position="562"/>
    </location>
</feature>
<dbReference type="GO" id="GO:0015205">
    <property type="term" value="F:nucleobase transmembrane transporter activity"/>
    <property type="evidence" value="ECO:0007669"/>
    <property type="project" value="TreeGrafter"/>
</dbReference>
<evidence type="ECO:0000256" key="5">
    <source>
        <dbReference type="ARBA" id="ARBA00023136"/>
    </source>
</evidence>
<keyword evidence="3 7" id="KW-0812">Transmembrane</keyword>
<evidence type="ECO:0000256" key="2">
    <source>
        <dbReference type="ARBA" id="ARBA00008974"/>
    </source>
</evidence>
<feature type="transmembrane region" description="Helical" evidence="7">
    <location>
        <begin position="298"/>
        <end position="321"/>
    </location>
</feature>
<feature type="transmembrane region" description="Helical" evidence="7">
    <location>
        <begin position="341"/>
        <end position="359"/>
    </location>
</feature>
<dbReference type="InterPro" id="IPR045225">
    <property type="entry name" value="Uracil/uridine/allantoin_perm"/>
</dbReference>
<dbReference type="AlphaFoldDB" id="A0A6A5UXC5"/>
<reference evidence="8" key="1">
    <citation type="journal article" date="2020" name="Stud. Mycol.">
        <title>101 Dothideomycetes genomes: a test case for predicting lifestyles and emergence of pathogens.</title>
        <authorList>
            <person name="Haridas S."/>
            <person name="Albert R."/>
            <person name="Binder M."/>
            <person name="Bloem J."/>
            <person name="Labutti K."/>
            <person name="Salamov A."/>
            <person name="Andreopoulos B."/>
            <person name="Baker S."/>
            <person name="Barry K."/>
            <person name="Bills G."/>
            <person name="Bluhm B."/>
            <person name="Cannon C."/>
            <person name="Castanera R."/>
            <person name="Culley D."/>
            <person name="Daum C."/>
            <person name="Ezra D."/>
            <person name="Gonzalez J."/>
            <person name="Henrissat B."/>
            <person name="Kuo A."/>
            <person name="Liang C."/>
            <person name="Lipzen A."/>
            <person name="Lutzoni F."/>
            <person name="Magnuson J."/>
            <person name="Mondo S."/>
            <person name="Nolan M."/>
            <person name="Ohm R."/>
            <person name="Pangilinan J."/>
            <person name="Park H.-J."/>
            <person name="Ramirez L."/>
            <person name="Alfaro M."/>
            <person name="Sun H."/>
            <person name="Tritt A."/>
            <person name="Yoshinaga Y."/>
            <person name="Zwiers L.-H."/>
            <person name="Turgeon B."/>
            <person name="Goodwin S."/>
            <person name="Spatafora J."/>
            <person name="Crous P."/>
            <person name="Grigoriev I."/>
        </authorList>
    </citation>
    <scope>NUCLEOTIDE SEQUENCE</scope>
    <source>
        <strain evidence="8">CBS 107.79</strain>
    </source>
</reference>
<comment type="subcellular location">
    <subcellularLocation>
        <location evidence="1">Membrane</location>
        <topology evidence="1">Multi-pass membrane protein</topology>
    </subcellularLocation>
</comment>
<dbReference type="Proteomes" id="UP000800036">
    <property type="component" value="Unassembled WGS sequence"/>
</dbReference>
<feature type="region of interest" description="Disordered" evidence="6">
    <location>
        <begin position="552"/>
        <end position="589"/>
    </location>
</feature>
<dbReference type="Gene3D" id="1.10.4160.10">
    <property type="entry name" value="Hydantoin permease"/>
    <property type="match status" value="1"/>
</dbReference>
<feature type="transmembrane region" description="Helical" evidence="7">
    <location>
        <begin position="61"/>
        <end position="85"/>
    </location>
</feature>
<feature type="compositionally biased region" description="Basic and acidic residues" evidence="6">
    <location>
        <begin position="566"/>
        <end position="576"/>
    </location>
</feature>
<feature type="transmembrane region" description="Helical" evidence="7">
    <location>
        <begin position="259"/>
        <end position="278"/>
    </location>
</feature>
<dbReference type="PANTHER" id="PTHR30618">
    <property type="entry name" value="NCS1 FAMILY PURINE/PYRIMIDINE TRANSPORTER"/>
    <property type="match status" value="1"/>
</dbReference>
<feature type="transmembrane region" description="Helical" evidence="7">
    <location>
        <begin position="131"/>
        <end position="153"/>
    </location>
</feature>
<evidence type="ECO:0000256" key="4">
    <source>
        <dbReference type="ARBA" id="ARBA00022989"/>
    </source>
</evidence>
<dbReference type="Pfam" id="PF02133">
    <property type="entry name" value="Transp_cyt_pur"/>
    <property type="match status" value="1"/>
</dbReference>
<dbReference type="PANTHER" id="PTHR30618:SF0">
    <property type="entry name" value="PURINE-URACIL PERMEASE NCS1"/>
    <property type="match status" value="1"/>
</dbReference>
<feature type="transmembrane region" description="Helical" evidence="7">
    <location>
        <begin position="217"/>
        <end position="239"/>
    </location>
</feature>
<evidence type="ECO:0000256" key="1">
    <source>
        <dbReference type="ARBA" id="ARBA00004141"/>
    </source>
</evidence>
<keyword evidence="4 7" id="KW-1133">Transmembrane helix</keyword>
<feature type="transmembrane region" description="Helical" evidence="7">
    <location>
        <begin position="390"/>
        <end position="407"/>
    </location>
</feature>
<feature type="transmembrane region" description="Helical" evidence="7">
    <location>
        <begin position="91"/>
        <end position="111"/>
    </location>
</feature>
<evidence type="ECO:0000313" key="8">
    <source>
        <dbReference type="EMBL" id="KAF1969465.1"/>
    </source>
</evidence>
<dbReference type="OrthoDB" id="2018619at2759"/>
<dbReference type="EMBL" id="ML976709">
    <property type="protein sequence ID" value="KAF1969465.1"/>
    <property type="molecule type" value="Genomic_DNA"/>
</dbReference>
<evidence type="ECO:0000313" key="9">
    <source>
        <dbReference type="Proteomes" id="UP000800036"/>
    </source>
</evidence>
<evidence type="ECO:0000256" key="7">
    <source>
        <dbReference type="SAM" id="Phobius"/>
    </source>
</evidence>
<gene>
    <name evidence="8" type="ORF">BU23DRAFT_513124</name>
</gene>
<proteinExistence type="inferred from homology"/>
<evidence type="ECO:0008006" key="10">
    <source>
        <dbReference type="Google" id="ProtNLM"/>
    </source>
</evidence>
<comment type="similarity">
    <text evidence="2">Belongs to the purine-cytosine permease (2.A.39) family.</text>
</comment>
<feature type="transmembrane region" description="Helical" evidence="7">
    <location>
        <begin position="187"/>
        <end position="205"/>
    </location>
</feature>
<feature type="transmembrane region" description="Helical" evidence="7">
    <location>
        <begin position="413"/>
        <end position="437"/>
    </location>
</feature>
<feature type="transmembrane region" description="Helical" evidence="7">
    <location>
        <begin position="499"/>
        <end position="519"/>
    </location>
</feature>
<sequence>MVKKSNFRRFCDNAKVALTTKEGFKNAIEVQTSDFAPSSHGFTWSNAHMDPTPPSERTWSWFSYIALWFSYSFTSGGWAAASALLSLKLNWWQAVLACMVGSIISGAVTAFNSRQSAVYHIGFPTVQRVSFGLYGSLFPVFTRAVVAILWIGVTVYQSSLFLDVAFRCVFGDAWYNMPNTLPASASITTRKFVACFIVWIGSYPAMALKIHKMRHIWTIKALVVPPCTIGMFIYCMVAGSKGATSTVTTPDVAQGSALGWAFVFAVQSILGSFSPMVASNPDIARYAKSPQSVGWSQFITIVIWKTVLCLFGILGTNAIAYKYGEAYWNLWDLSNAVLTHNWSGGVRFAIFLFAIVMTISEQVKNLSANLISFGADTACLVPKYFDINRGMIFGLTVGFIIQPWHILATAKSYLTFLTGYSLFLGAIPAIAITDYLLRKGNVDVLSIYTPNKDYWYKKGWNWKAYVAYIMAIWPVCPGLAYQFNKSDDFSEGWVNLYKIGWLFAFFTGSFVYAVLSYIFKDPAMFEAKRHSWESYAEAQADLLDRERAVEETSVIQGSPLNDSDSEQGKEQMDKASSKQAGAVTEVHAI</sequence>
<accession>A0A6A5UXC5</accession>
<protein>
    <recommendedName>
        <fullName evidence="10">Uracil permease</fullName>
    </recommendedName>
</protein>
<feature type="transmembrane region" description="Helical" evidence="7">
    <location>
        <begin position="465"/>
        <end position="483"/>
    </location>
</feature>